<reference evidence="2" key="1">
    <citation type="submission" date="2022-10" db="EMBL/GenBank/DDBJ databases">
        <title>Luteolibacter sp. GHJ8, whole genome shotgun sequencing project.</title>
        <authorList>
            <person name="Zhao G."/>
            <person name="Shen L."/>
        </authorList>
    </citation>
    <scope>NUCLEOTIDE SEQUENCE</scope>
    <source>
        <strain evidence="2">GHJ8</strain>
    </source>
</reference>
<keyword evidence="1" id="KW-0472">Membrane</keyword>
<comment type="caution">
    <text evidence="2">The sequence shown here is derived from an EMBL/GenBank/DDBJ whole genome shotgun (WGS) entry which is preliminary data.</text>
</comment>
<organism evidence="2 3">
    <name type="scientific">Luteolibacter rhizosphaerae</name>
    <dbReference type="NCBI Taxonomy" id="2989719"/>
    <lineage>
        <taxon>Bacteria</taxon>
        <taxon>Pseudomonadati</taxon>
        <taxon>Verrucomicrobiota</taxon>
        <taxon>Verrucomicrobiia</taxon>
        <taxon>Verrucomicrobiales</taxon>
        <taxon>Verrucomicrobiaceae</taxon>
        <taxon>Luteolibacter</taxon>
    </lineage>
</organism>
<keyword evidence="1" id="KW-0812">Transmembrane</keyword>
<keyword evidence="3" id="KW-1185">Reference proteome</keyword>
<keyword evidence="1" id="KW-1133">Transmembrane helix</keyword>
<gene>
    <name evidence="2" type="ORF">OJ996_25635</name>
</gene>
<evidence type="ECO:0000313" key="2">
    <source>
        <dbReference type="EMBL" id="MCW1916997.1"/>
    </source>
</evidence>
<accession>A0ABT3GBH4</accession>
<dbReference type="RefSeq" id="WP_264516617.1">
    <property type="nucleotide sequence ID" value="NZ_JAPDDR010000023.1"/>
</dbReference>
<name>A0ABT3GBH4_9BACT</name>
<dbReference type="Proteomes" id="UP001165653">
    <property type="component" value="Unassembled WGS sequence"/>
</dbReference>
<sequence length="128" mass="14582">MLRSPFAFWLPAFVLLFLCWAWVDSTSHVSGVDLSFDTRSSLILVSVNHGNSVLHLKLDHTAGGGAPGDSYAANPWRVPMPAGYRYRWFPPPRFSARPGFLDVPHWLVILVYLMVWSFAITRRNRRPV</sequence>
<evidence type="ECO:0000256" key="1">
    <source>
        <dbReference type="SAM" id="Phobius"/>
    </source>
</evidence>
<feature type="transmembrane region" description="Helical" evidence="1">
    <location>
        <begin position="103"/>
        <end position="121"/>
    </location>
</feature>
<dbReference type="EMBL" id="JAPDDR010000023">
    <property type="protein sequence ID" value="MCW1916997.1"/>
    <property type="molecule type" value="Genomic_DNA"/>
</dbReference>
<evidence type="ECO:0000313" key="3">
    <source>
        <dbReference type="Proteomes" id="UP001165653"/>
    </source>
</evidence>
<proteinExistence type="predicted"/>
<protein>
    <submittedName>
        <fullName evidence="2">Uncharacterized protein</fullName>
    </submittedName>
</protein>